<dbReference type="RefSeq" id="WP_284314910.1">
    <property type="nucleotide sequence ID" value="NZ_BSPC01000054.1"/>
</dbReference>
<proteinExistence type="predicted"/>
<accession>A0ABQ6CP49</accession>
<evidence type="ECO:0000313" key="1">
    <source>
        <dbReference type="EMBL" id="GLS21920.1"/>
    </source>
</evidence>
<dbReference type="Proteomes" id="UP001156882">
    <property type="component" value="Unassembled WGS sequence"/>
</dbReference>
<protein>
    <submittedName>
        <fullName evidence="1">Uncharacterized protein</fullName>
    </submittedName>
</protein>
<dbReference type="InterPro" id="IPR029044">
    <property type="entry name" value="Nucleotide-diphossugar_trans"/>
</dbReference>
<name>A0ABQ6CP49_9HYPH</name>
<organism evidence="1 2">
    <name type="scientific">Labrys miyagiensis</name>
    <dbReference type="NCBI Taxonomy" id="346912"/>
    <lineage>
        <taxon>Bacteria</taxon>
        <taxon>Pseudomonadati</taxon>
        <taxon>Pseudomonadota</taxon>
        <taxon>Alphaproteobacteria</taxon>
        <taxon>Hyphomicrobiales</taxon>
        <taxon>Xanthobacteraceae</taxon>
        <taxon>Labrys</taxon>
    </lineage>
</organism>
<sequence length="140" mass="15680">MSHVSVDDAHWEPGENGVVPIHTLWIGEVLGPIERLCLISWVRLGYEVVLHSYADLQVPAGVKTVDASLLLSADKIFRNERNGSLAVFSDVYRALILKRFFAIWLDIDIFLVRRFDFSAPNILAMEGGDRTVVSGPCRMP</sequence>
<comment type="caution">
    <text evidence="1">The sequence shown here is derived from an EMBL/GenBank/DDBJ whole genome shotgun (WGS) entry which is preliminary data.</text>
</comment>
<dbReference type="EMBL" id="BSPC01000054">
    <property type="protein sequence ID" value="GLS21920.1"/>
    <property type="molecule type" value="Genomic_DNA"/>
</dbReference>
<evidence type="ECO:0000313" key="2">
    <source>
        <dbReference type="Proteomes" id="UP001156882"/>
    </source>
</evidence>
<reference evidence="2" key="1">
    <citation type="journal article" date="2019" name="Int. J. Syst. Evol. Microbiol.">
        <title>The Global Catalogue of Microorganisms (GCM) 10K type strain sequencing project: providing services to taxonomists for standard genome sequencing and annotation.</title>
        <authorList>
            <consortium name="The Broad Institute Genomics Platform"/>
            <consortium name="The Broad Institute Genome Sequencing Center for Infectious Disease"/>
            <person name="Wu L."/>
            <person name="Ma J."/>
        </authorList>
    </citation>
    <scope>NUCLEOTIDE SEQUENCE [LARGE SCALE GENOMIC DNA]</scope>
    <source>
        <strain evidence="2">NBRC 101365</strain>
    </source>
</reference>
<dbReference type="SUPFAM" id="SSF53448">
    <property type="entry name" value="Nucleotide-diphospho-sugar transferases"/>
    <property type="match status" value="1"/>
</dbReference>
<keyword evidence="2" id="KW-1185">Reference proteome</keyword>
<gene>
    <name evidence="1" type="ORF">GCM10007874_49370</name>
</gene>